<evidence type="ECO:0000313" key="2">
    <source>
        <dbReference type="EnsemblMetazoa" id="XP_008207443"/>
    </source>
</evidence>
<evidence type="ECO:0000313" key="3">
    <source>
        <dbReference type="Proteomes" id="UP000002358"/>
    </source>
</evidence>
<organism evidence="2 3">
    <name type="scientific">Nasonia vitripennis</name>
    <name type="common">Parasitic wasp</name>
    <dbReference type="NCBI Taxonomy" id="7425"/>
    <lineage>
        <taxon>Eukaryota</taxon>
        <taxon>Metazoa</taxon>
        <taxon>Ecdysozoa</taxon>
        <taxon>Arthropoda</taxon>
        <taxon>Hexapoda</taxon>
        <taxon>Insecta</taxon>
        <taxon>Pterygota</taxon>
        <taxon>Neoptera</taxon>
        <taxon>Endopterygota</taxon>
        <taxon>Hymenoptera</taxon>
        <taxon>Apocrita</taxon>
        <taxon>Proctotrupomorpha</taxon>
        <taxon>Chalcidoidea</taxon>
        <taxon>Pteromalidae</taxon>
        <taxon>Pteromalinae</taxon>
        <taxon>Nasonia</taxon>
    </lineage>
</organism>
<feature type="compositionally biased region" description="Low complexity" evidence="1">
    <location>
        <begin position="14"/>
        <end position="36"/>
    </location>
</feature>
<proteinExistence type="predicted"/>
<dbReference type="Proteomes" id="UP000002358">
    <property type="component" value="Chromosome 5"/>
</dbReference>
<sequence length="120" mass="13778">MWDDEPSPWDAEEPAPAAEGEAAGDGTAAPAAAAAATDEKQNYYNDVIDWMNKRNKGLYRETPRAQEWSERVMRTYDEKNLDKSHKRSSDMGILTSCKPVVRHYSYHTRAYYSLKYQKIL</sequence>
<feature type="region of interest" description="Disordered" evidence="1">
    <location>
        <begin position="1"/>
        <end position="36"/>
    </location>
</feature>
<feature type="compositionally biased region" description="Acidic residues" evidence="1">
    <location>
        <begin position="1"/>
        <end position="13"/>
    </location>
</feature>
<reference evidence="2" key="1">
    <citation type="submission" date="2021-01" db="UniProtKB">
        <authorList>
            <consortium name="EnsemblMetazoa"/>
        </authorList>
    </citation>
    <scope>IDENTIFICATION</scope>
</reference>
<keyword evidence="3" id="KW-1185">Reference proteome</keyword>
<dbReference type="AlphaFoldDB" id="A0A7M7H4B2"/>
<name>A0A7M7H4B2_NASVI</name>
<gene>
    <name evidence="2" type="primary">100124007</name>
</gene>
<accession>A0A7M7H4B2</accession>
<dbReference type="SMR" id="A0A7M7H4B2"/>
<dbReference type="OrthoDB" id="6344929at2759"/>
<protein>
    <submittedName>
        <fullName evidence="2">Uncharacterized protein</fullName>
    </submittedName>
</protein>
<evidence type="ECO:0000256" key="1">
    <source>
        <dbReference type="SAM" id="MobiDB-lite"/>
    </source>
</evidence>
<dbReference type="EnsemblMetazoa" id="XM_008209221">
    <property type="protein sequence ID" value="XP_008207443"/>
    <property type="gene ID" value="LOC100124007"/>
</dbReference>